<reference evidence="2" key="1">
    <citation type="journal article" date="2022" name="Int. J. Syst. Evol. Microbiol.">
        <title>Pseudomonas aegrilactucae sp. nov. and Pseudomonas morbosilactucae sp. nov., pathogens causing bacterial rot of lettuce in Japan.</title>
        <authorList>
            <person name="Sawada H."/>
            <person name="Fujikawa T."/>
            <person name="Satou M."/>
        </authorList>
    </citation>
    <scope>NUCLEOTIDE SEQUENCE</scope>
    <source>
        <strain evidence="2">0166_1</strain>
    </source>
</reference>
<dbReference type="PROSITE" id="PS50995">
    <property type="entry name" value="HTH_MARR_2"/>
    <property type="match status" value="1"/>
</dbReference>
<dbReference type="GO" id="GO:0006950">
    <property type="term" value="P:response to stress"/>
    <property type="evidence" value="ECO:0007669"/>
    <property type="project" value="TreeGrafter"/>
</dbReference>
<dbReference type="RefSeq" id="WP_259314892.1">
    <property type="nucleotide sequence ID" value="NZ_CP087164.1"/>
</dbReference>
<dbReference type="InterPro" id="IPR036390">
    <property type="entry name" value="WH_DNA-bd_sf"/>
</dbReference>
<dbReference type="Gene3D" id="1.10.10.10">
    <property type="entry name" value="Winged helix-like DNA-binding domain superfamily/Winged helix DNA-binding domain"/>
    <property type="match status" value="1"/>
</dbReference>
<dbReference type="PRINTS" id="PR00598">
    <property type="entry name" value="HTHMARR"/>
</dbReference>
<dbReference type="KEGG" id="sbae:DSM104329_01607"/>
<gene>
    <name evidence="2" type="ORF">DSM104329_01607</name>
</gene>
<dbReference type="InterPro" id="IPR039422">
    <property type="entry name" value="MarR/SlyA-like"/>
</dbReference>
<protein>
    <recommendedName>
        <fullName evidence="1">HTH marR-type domain-containing protein</fullName>
    </recommendedName>
</protein>
<dbReference type="Pfam" id="PF12802">
    <property type="entry name" value="MarR_2"/>
    <property type="match status" value="1"/>
</dbReference>
<dbReference type="SUPFAM" id="SSF46785">
    <property type="entry name" value="Winged helix' DNA-binding domain"/>
    <property type="match status" value="1"/>
</dbReference>
<organism evidence="2 3">
    <name type="scientific">Capillimicrobium parvum</name>
    <dbReference type="NCBI Taxonomy" id="2884022"/>
    <lineage>
        <taxon>Bacteria</taxon>
        <taxon>Bacillati</taxon>
        <taxon>Actinomycetota</taxon>
        <taxon>Thermoleophilia</taxon>
        <taxon>Solirubrobacterales</taxon>
        <taxon>Capillimicrobiaceae</taxon>
        <taxon>Capillimicrobium</taxon>
    </lineage>
</organism>
<evidence type="ECO:0000259" key="1">
    <source>
        <dbReference type="PROSITE" id="PS50995"/>
    </source>
</evidence>
<dbReference type="InterPro" id="IPR000835">
    <property type="entry name" value="HTH_MarR-typ"/>
</dbReference>
<feature type="domain" description="HTH marR-type" evidence="1">
    <location>
        <begin position="14"/>
        <end position="150"/>
    </location>
</feature>
<sequence length="150" mass="16754">MTAPTSPHLLTPTELRAWRGFLRVHSTLVKALDGELERAHGLSLTSYEVLMFLGDAPEGQLRMHDLASNVLLSRSGLTRLADRLERDGLIERHPCEDDARGSFAVITDLGRGRLQAARATHLDGVRRHFLSHLSPEDQDRLGETWERIAG</sequence>
<accession>A0A9E6XVG1</accession>
<dbReference type="Proteomes" id="UP001162834">
    <property type="component" value="Chromosome"/>
</dbReference>
<keyword evidence="3" id="KW-1185">Reference proteome</keyword>
<dbReference type="InterPro" id="IPR036388">
    <property type="entry name" value="WH-like_DNA-bd_sf"/>
</dbReference>
<name>A0A9E6XVG1_9ACTN</name>
<dbReference type="GO" id="GO:0003700">
    <property type="term" value="F:DNA-binding transcription factor activity"/>
    <property type="evidence" value="ECO:0007669"/>
    <property type="project" value="InterPro"/>
</dbReference>
<dbReference type="PANTHER" id="PTHR33164">
    <property type="entry name" value="TRANSCRIPTIONAL REGULATOR, MARR FAMILY"/>
    <property type="match status" value="1"/>
</dbReference>
<dbReference type="AlphaFoldDB" id="A0A9E6XVG1"/>
<proteinExistence type="predicted"/>
<evidence type="ECO:0000313" key="3">
    <source>
        <dbReference type="Proteomes" id="UP001162834"/>
    </source>
</evidence>
<dbReference type="SMART" id="SM00347">
    <property type="entry name" value="HTH_MARR"/>
    <property type="match status" value="1"/>
</dbReference>
<dbReference type="PANTHER" id="PTHR33164:SF99">
    <property type="entry name" value="MARR FAMILY REGULATORY PROTEIN"/>
    <property type="match status" value="1"/>
</dbReference>
<evidence type="ECO:0000313" key="2">
    <source>
        <dbReference type="EMBL" id="UGS35222.1"/>
    </source>
</evidence>
<dbReference type="EMBL" id="CP087164">
    <property type="protein sequence ID" value="UGS35222.1"/>
    <property type="molecule type" value="Genomic_DNA"/>
</dbReference>